<evidence type="ECO:0000313" key="1">
    <source>
        <dbReference type="EMBL" id="MDL2079007.1"/>
    </source>
</evidence>
<dbReference type="EMBL" id="JASJUS010000020">
    <property type="protein sequence ID" value="MDL2079007.1"/>
    <property type="molecule type" value="Genomic_DNA"/>
</dbReference>
<gene>
    <name evidence="1" type="ORF">QNN03_21460</name>
</gene>
<evidence type="ECO:0000313" key="2">
    <source>
        <dbReference type="Proteomes" id="UP001241926"/>
    </source>
</evidence>
<keyword evidence="2" id="KW-1185">Reference proteome</keyword>
<dbReference type="RefSeq" id="WP_255310319.1">
    <property type="nucleotide sequence ID" value="NZ_JASJUS010000020.1"/>
</dbReference>
<dbReference type="Proteomes" id="UP001241926">
    <property type="component" value="Unassembled WGS sequence"/>
</dbReference>
<proteinExistence type="predicted"/>
<accession>A0ABT7J5G3</accession>
<reference evidence="1 2" key="1">
    <citation type="submission" date="2023-05" db="EMBL/GenBank/DDBJ databases">
        <title>Streptomyces fuscus sp. nov., a brown-black pigment producing actinomyces isolated from dry sand of Sea duck farm.</title>
        <authorList>
            <person name="Xie J."/>
            <person name="Shen N."/>
        </authorList>
    </citation>
    <scope>NUCLEOTIDE SEQUENCE [LARGE SCALE GENOMIC DNA]</scope>
    <source>
        <strain evidence="1 2">GXMU-J15</strain>
    </source>
</reference>
<sequence>MTAAERTRSVPHHDDDQVVTSCGRRIAVHCLQLAPAERPIKRVTLNVGQDRDGEHGTWAALTADEARDLARLLLRHAELAESGG</sequence>
<organism evidence="1 2">
    <name type="scientific">Streptomyces fuscus</name>
    <dbReference type="NCBI Taxonomy" id="3048495"/>
    <lineage>
        <taxon>Bacteria</taxon>
        <taxon>Bacillati</taxon>
        <taxon>Actinomycetota</taxon>
        <taxon>Actinomycetes</taxon>
        <taxon>Kitasatosporales</taxon>
        <taxon>Streptomycetaceae</taxon>
        <taxon>Streptomyces</taxon>
    </lineage>
</organism>
<protein>
    <submittedName>
        <fullName evidence="1">Uncharacterized protein</fullName>
    </submittedName>
</protein>
<comment type="caution">
    <text evidence="1">The sequence shown here is derived from an EMBL/GenBank/DDBJ whole genome shotgun (WGS) entry which is preliminary data.</text>
</comment>
<name>A0ABT7J5G3_9ACTN</name>